<proteinExistence type="predicted"/>
<feature type="compositionally biased region" description="Low complexity" evidence="1">
    <location>
        <begin position="16"/>
        <end position="34"/>
    </location>
</feature>
<dbReference type="AlphaFoldDB" id="A0A7K3WFF6"/>
<keyword evidence="3" id="KW-0808">Transferase</keyword>
<feature type="compositionally biased region" description="Basic and acidic residues" evidence="1">
    <location>
        <begin position="1"/>
        <end position="13"/>
    </location>
</feature>
<feature type="region of interest" description="Disordered" evidence="1">
    <location>
        <begin position="1"/>
        <end position="47"/>
    </location>
</feature>
<dbReference type="Pfam" id="PF01636">
    <property type="entry name" value="APH"/>
    <property type="match status" value="1"/>
</dbReference>
<evidence type="ECO:0000256" key="1">
    <source>
        <dbReference type="SAM" id="MobiDB-lite"/>
    </source>
</evidence>
<accession>A0A7K3WFF6</accession>
<reference evidence="3 4" key="1">
    <citation type="submission" date="2020-02" db="EMBL/GenBank/DDBJ databases">
        <title>The whole genome sequence of CPCC 205119.</title>
        <authorList>
            <person name="Jiang Z."/>
        </authorList>
    </citation>
    <scope>NUCLEOTIDE SEQUENCE [LARGE SCALE GENOMIC DNA]</scope>
    <source>
        <strain evidence="3 4">CPCC 205119</strain>
    </source>
</reference>
<evidence type="ECO:0000313" key="4">
    <source>
        <dbReference type="Proteomes" id="UP000470470"/>
    </source>
</evidence>
<dbReference type="Proteomes" id="UP000470470">
    <property type="component" value="Unassembled WGS sequence"/>
</dbReference>
<comment type="caution">
    <text evidence="3">The sequence shown here is derived from an EMBL/GenBank/DDBJ whole genome shotgun (WGS) entry which is preliminary data.</text>
</comment>
<dbReference type="EMBL" id="JAAGWK010000021">
    <property type="protein sequence ID" value="NEL55221.1"/>
    <property type="molecule type" value="Genomic_DNA"/>
</dbReference>
<evidence type="ECO:0000313" key="3">
    <source>
        <dbReference type="EMBL" id="NEL55221.1"/>
    </source>
</evidence>
<dbReference type="GO" id="GO:0016740">
    <property type="term" value="F:transferase activity"/>
    <property type="evidence" value="ECO:0007669"/>
    <property type="project" value="UniProtKB-KW"/>
</dbReference>
<organism evidence="3 4">
    <name type="scientific">Goekera deserti</name>
    <dbReference type="NCBI Taxonomy" id="2497753"/>
    <lineage>
        <taxon>Bacteria</taxon>
        <taxon>Bacillati</taxon>
        <taxon>Actinomycetota</taxon>
        <taxon>Actinomycetes</taxon>
        <taxon>Geodermatophilales</taxon>
        <taxon>Geodermatophilaceae</taxon>
        <taxon>Goekera</taxon>
    </lineage>
</organism>
<gene>
    <name evidence="3" type="ORF">G1H19_14585</name>
</gene>
<dbReference type="InterPro" id="IPR011009">
    <property type="entry name" value="Kinase-like_dom_sf"/>
</dbReference>
<dbReference type="Gene3D" id="3.90.1200.10">
    <property type="match status" value="1"/>
</dbReference>
<dbReference type="RefSeq" id="WP_152731536.1">
    <property type="nucleotide sequence ID" value="NZ_JAABOZ010000008.1"/>
</dbReference>
<feature type="domain" description="Aminoglycoside phosphotransferase" evidence="2">
    <location>
        <begin position="212"/>
        <end position="330"/>
    </location>
</feature>
<protein>
    <submittedName>
        <fullName evidence="3">Phosphotransferase</fullName>
    </submittedName>
</protein>
<dbReference type="InterPro" id="IPR002575">
    <property type="entry name" value="Aminoglycoside_PTrfase"/>
</dbReference>
<dbReference type="SUPFAM" id="SSF56112">
    <property type="entry name" value="Protein kinase-like (PK-like)"/>
    <property type="match status" value="1"/>
</dbReference>
<evidence type="ECO:0000259" key="2">
    <source>
        <dbReference type="Pfam" id="PF01636"/>
    </source>
</evidence>
<keyword evidence="4" id="KW-1185">Reference proteome</keyword>
<name>A0A7K3WFF6_9ACTN</name>
<sequence length="415" mass="44331">MTIPHEVRDDDSPGHGPLVAPAAPQLAPAAGPSCASPPGPVTGLPGGLPVDELADALQRWTHRPGLAVDDVRCAPIRHRISAPTTRALTRVTVAASDADGPVTLSLVTKELQAARYGLPPQMPDEARAHLDTVIPWRLEAEAYASPAADRMPDGLRMPDLVAVHEQPGDRMTLWLEDVDPVDTPWTDDDHVRAAGLLGRLAARRAGDDRLLPRGGEFLTTYLRDNLLGWSGPLLCGDEIWRHPLFTLPSVAALRPDLTALAGRVDALFARLDGLPEVLCHGDATPMNLLRPRARPADFVAVDWGTATPAPVGFDVVPLVFGRAEAGTGDADESPRLLELAVPAYHEGLAAEGMEVPLETVRTAVVLAALLRYPSSSLPLEAFLGGAPVTDEAVARTVQRAAFVRMVLDLERDLPR</sequence>